<sequence>MLTSYHCTCLAQPAHSLRSGCPLMATFLLLKALRHSTWPAFATTMRYTIDFARFREDLFPSAWDGQIKPCRCTTTVACACMACFSVGQERLYLTPTLQQPKQTLAHLPRCTRTYIGQVFFMATQSYATFHAIAIQRMEVSWWWTSNGLTSATAHLSPCSIQAVKTRRESGGCWGI</sequence>
<keyword evidence="2" id="KW-1185">Reference proteome</keyword>
<comment type="caution">
    <text evidence="1">The sequence shown here is derived from an EMBL/GenBank/DDBJ whole genome shotgun (WGS) entry which is preliminary data.</text>
</comment>
<evidence type="ECO:0000313" key="2">
    <source>
        <dbReference type="Proteomes" id="UP001227543"/>
    </source>
</evidence>
<dbReference type="GeneID" id="85416270"/>
<gene>
    <name evidence="1" type="ORF">CTAM01_16039</name>
</gene>
<reference evidence="1 2" key="1">
    <citation type="submission" date="2016-10" db="EMBL/GenBank/DDBJ databases">
        <title>The genome sequence of Colletotrichum fioriniae PJ7.</title>
        <authorList>
            <person name="Baroncelli R."/>
        </authorList>
    </citation>
    <scope>NUCLEOTIDE SEQUENCE [LARGE SCALE GENOMIC DNA]</scope>
    <source>
        <strain evidence="1 2">Tom-12</strain>
    </source>
</reference>
<name>A0ABQ9QJN3_9PEZI</name>
<dbReference type="Proteomes" id="UP001227543">
    <property type="component" value="Unassembled WGS sequence"/>
</dbReference>
<dbReference type="EMBL" id="MLFU01000192">
    <property type="protein sequence ID" value="KAK1474010.1"/>
    <property type="molecule type" value="Genomic_DNA"/>
</dbReference>
<accession>A0ABQ9QJN3</accession>
<organism evidence="1 2">
    <name type="scientific">Colletotrichum tamarilloi</name>
    <dbReference type="NCBI Taxonomy" id="1209934"/>
    <lineage>
        <taxon>Eukaryota</taxon>
        <taxon>Fungi</taxon>
        <taxon>Dikarya</taxon>
        <taxon>Ascomycota</taxon>
        <taxon>Pezizomycotina</taxon>
        <taxon>Sordariomycetes</taxon>
        <taxon>Hypocreomycetidae</taxon>
        <taxon>Glomerellales</taxon>
        <taxon>Glomerellaceae</taxon>
        <taxon>Colletotrichum</taxon>
        <taxon>Colletotrichum acutatum species complex</taxon>
    </lineage>
</organism>
<proteinExistence type="predicted"/>
<protein>
    <recommendedName>
        <fullName evidence="3">Secreted protein</fullName>
    </recommendedName>
</protein>
<dbReference type="RefSeq" id="XP_060373391.1">
    <property type="nucleotide sequence ID" value="XM_060532032.1"/>
</dbReference>
<evidence type="ECO:0000313" key="1">
    <source>
        <dbReference type="EMBL" id="KAK1474010.1"/>
    </source>
</evidence>
<evidence type="ECO:0008006" key="3">
    <source>
        <dbReference type="Google" id="ProtNLM"/>
    </source>
</evidence>